<evidence type="ECO:0000313" key="3">
    <source>
        <dbReference type="Proteomes" id="UP000059542"/>
    </source>
</evidence>
<feature type="coiled-coil region" evidence="1">
    <location>
        <begin position="150"/>
        <end position="177"/>
    </location>
</feature>
<gene>
    <name evidence="2" type="ORF">AUC43_15240</name>
</gene>
<keyword evidence="1" id="KW-0175">Coiled coil</keyword>
<dbReference type="Proteomes" id="UP000059542">
    <property type="component" value="Chromosome"/>
</dbReference>
<name>A0A0U4AZX0_9BACT</name>
<keyword evidence="3" id="KW-1185">Reference proteome</keyword>
<dbReference type="KEGG" id="hyg:AUC43_15240"/>
<reference evidence="2 3" key="1">
    <citation type="submission" date="2015-12" db="EMBL/GenBank/DDBJ databases">
        <authorList>
            <person name="Shamseldin A."/>
            <person name="Moawad H."/>
            <person name="Abd El-Rahim W.M."/>
            <person name="Sadowsky M.J."/>
        </authorList>
    </citation>
    <scope>NUCLEOTIDE SEQUENCE [LARGE SCALE GENOMIC DNA]</scope>
    <source>
        <strain evidence="2 3">DG5B</strain>
    </source>
</reference>
<sequence>MVKVEVVEEADPETPEVMEPEDTAEFQRALDIAKNVYVTFRKYQGRTLAHVLQTEPSYVEWMRRKLVESCDEAGMKLLVNINKLYNDFPCVQEIVYKSLQAYYDSANKAHVVPASTSLADNPQLKSLCVLEPVPAPKEPRNGLALDGLTLKQVVAMRDEHAKEKEALREEQSAIDQRRSLITSRLSHLHTELAQLEQKVEELTPKLPAVTDHALVRYFERVMGMDIEQMKRQVIGSDDPELLQTYQTSSSGRYMVSNTHRVHLENNVIVTVLPR</sequence>
<dbReference type="AlphaFoldDB" id="A0A0U4AZX0"/>
<organism evidence="2 3">
    <name type="scientific">Hymenobacter sedentarius</name>
    <dbReference type="NCBI Taxonomy" id="1411621"/>
    <lineage>
        <taxon>Bacteria</taxon>
        <taxon>Pseudomonadati</taxon>
        <taxon>Bacteroidota</taxon>
        <taxon>Cytophagia</taxon>
        <taxon>Cytophagales</taxon>
        <taxon>Hymenobacteraceae</taxon>
        <taxon>Hymenobacter</taxon>
    </lineage>
</organism>
<dbReference type="EMBL" id="CP013909">
    <property type="protein sequence ID" value="ALW86317.1"/>
    <property type="molecule type" value="Genomic_DNA"/>
</dbReference>
<proteinExistence type="predicted"/>
<protein>
    <submittedName>
        <fullName evidence="2">Uncharacterized protein</fullName>
    </submittedName>
</protein>
<evidence type="ECO:0000313" key="2">
    <source>
        <dbReference type="EMBL" id="ALW86317.1"/>
    </source>
</evidence>
<evidence type="ECO:0000256" key="1">
    <source>
        <dbReference type="SAM" id="Coils"/>
    </source>
</evidence>
<accession>A0A0U4AZX0</accession>